<dbReference type="InterPro" id="IPR005119">
    <property type="entry name" value="LysR_subst-bd"/>
</dbReference>
<dbReference type="InterPro" id="IPR036388">
    <property type="entry name" value="WH-like_DNA-bd_sf"/>
</dbReference>
<evidence type="ECO:0000256" key="4">
    <source>
        <dbReference type="ARBA" id="ARBA00023163"/>
    </source>
</evidence>
<evidence type="ECO:0000256" key="1">
    <source>
        <dbReference type="ARBA" id="ARBA00009437"/>
    </source>
</evidence>
<keyword evidence="2" id="KW-0805">Transcription regulation</keyword>
<evidence type="ECO:0000313" key="6">
    <source>
        <dbReference type="EMBL" id="EEF69003.1"/>
    </source>
</evidence>
<dbReference type="InterPro" id="IPR036390">
    <property type="entry name" value="WH_DNA-bd_sf"/>
</dbReference>
<dbReference type="InterPro" id="IPR050950">
    <property type="entry name" value="HTH-type_LysR_regulators"/>
</dbReference>
<dbReference type="PRINTS" id="PR00039">
    <property type="entry name" value="HTHLYSR"/>
</dbReference>
<dbReference type="AlphaFoldDB" id="B9Y4T0"/>
<dbReference type="GO" id="GO:0003677">
    <property type="term" value="F:DNA binding"/>
    <property type="evidence" value="ECO:0007669"/>
    <property type="project" value="UniProtKB-KW"/>
</dbReference>
<dbReference type="Gene3D" id="3.40.190.290">
    <property type="match status" value="1"/>
</dbReference>
<feature type="domain" description="HTH lysR-type" evidence="5">
    <location>
        <begin position="1"/>
        <end position="58"/>
    </location>
</feature>
<dbReference type="HOGENOM" id="CLU_039613_6_2_9"/>
<comment type="similarity">
    <text evidence="1">Belongs to the LysR transcriptional regulatory family.</text>
</comment>
<proteinExistence type="inferred from homology"/>
<dbReference type="Gene3D" id="1.10.10.10">
    <property type="entry name" value="Winged helix-like DNA-binding domain superfamily/Winged helix DNA-binding domain"/>
    <property type="match status" value="1"/>
</dbReference>
<dbReference type="RefSeq" id="WP_006058021.1">
    <property type="nucleotide sequence ID" value="NZ_GG657553.1"/>
</dbReference>
<reference evidence="6 7" key="1">
    <citation type="submission" date="2008-12" db="EMBL/GenBank/DDBJ databases">
        <authorList>
            <person name="Fulton L."/>
            <person name="Clifton S."/>
            <person name="Fulton B."/>
            <person name="Xu J."/>
            <person name="Minx P."/>
            <person name="Pepin K.H."/>
            <person name="Johnson M."/>
            <person name="Bhonagiri V."/>
            <person name="Nash W.E."/>
            <person name="Mardis E.R."/>
            <person name="Wilson R.K."/>
        </authorList>
    </citation>
    <scope>NUCLEOTIDE SEQUENCE [LARGE SCALE GENOMIC DNA]</scope>
    <source>
        <strain evidence="6 7">DSM 12042</strain>
    </source>
</reference>
<dbReference type="STRING" id="545696.HOLDEFILI_00811"/>
<dbReference type="InterPro" id="IPR000847">
    <property type="entry name" value="LysR_HTH_N"/>
</dbReference>
<dbReference type="Proteomes" id="UP000005950">
    <property type="component" value="Unassembled WGS sequence"/>
</dbReference>
<evidence type="ECO:0000256" key="2">
    <source>
        <dbReference type="ARBA" id="ARBA00023015"/>
    </source>
</evidence>
<dbReference type="eggNOG" id="COG0583">
    <property type="taxonomic scope" value="Bacteria"/>
</dbReference>
<dbReference type="CDD" id="cd05466">
    <property type="entry name" value="PBP2_LTTR_substrate"/>
    <property type="match status" value="1"/>
</dbReference>
<dbReference type="PANTHER" id="PTHR30419">
    <property type="entry name" value="HTH-TYPE TRANSCRIPTIONAL REGULATOR YBHD"/>
    <property type="match status" value="1"/>
</dbReference>
<dbReference type="SUPFAM" id="SSF53850">
    <property type="entry name" value="Periplasmic binding protein-like II"/>
    <property type="match status" value="1"/>
</dbReference>
<keyword evidence="3" id="KW-0238">DNA-binding</keyword>
<name>B9Y4T0_9FIRM</name>
<keyword evidence="4" id="KW-0804">Transcription</keyword>
<protein>
    <submittedName>
        <fullName evidence="6">Transcriptional regulator, LysR family</fullName>
    </submittedName>
</protein>
<dbReference type="SUPFAM" id="SSF46785">
    <property type="entry name" value="Winged helix' DNA-binding domain"/>
    <property type="match status" value="1"/>
</dbReference>
<gene>
    <name evidence="6" type="ORF">HOLDEFILI_00811</name>
</gene>
<dbReference type="PANTHER" id="PTHR30419:SF8">
    <property type="entry name" value="NITROGEN ASSIMILATION TRANSCRIPTIONAL ACTIVATOR-RELATED"/>
    <property type="match status" value="1"/>
</dbReference>
<organism evidence="6 7">
    <name type="scientific">Holdemania filiformis DSM 12042</name>
    <dbReference type="NCBI Taxonomy" id="545696"/>
    <lineage>
        <taxon>Bacteria</taxon>
        <taxon>Bacillati</taxon>
        <taxon>Bacillota</taxon>
        <taxon>Erysipelotrichia</taxon>
        <taxon>Erysipelotrichales</taxon>
        <taxon>Erysipelotrichaceae</taxon>
        <taxon>Holdemania</taxon>
    </lineage>
</organism>
<dbReference type="OrthoDB" id="1652954at2"/>
<dbReference type="EMBL" id="ACCF01000053">
    <property type="protein sequence ID" value="EEF69003.1"/>
    <property type="molecule type" value="Genomic_DNA"/>
</dbReference>
<comment type="caution">
    <text evidence="6">The sequence shown here is derived from an EMBL/GenBank/DDBJ whole genome shotgun (WGS) entry which is preliminary data.</text>
</comment>
<reference evidence="6 7" key="2">
    <citation type="submission" date="2009-02" db="EMBL/GenBank/DDBJ databases">
        <title>Draft genome sequence of Holdemania filiformis DSM 12042.</title>
        <authorList>
            <person name="Sudarsanam P."/>
            <person name="Ley R."/>
            <person name="Guruge J."/>
            <person name="Turnbaugh P.J."/>
            <person name="Mahowald M."/>
            <person name="Liep D."/>
            <person name="Gordon J."/>
        </authorList>
    </citation>
    <scope>NUCLEOTIDE SEQUENCE [LARGE SCALE GENOMIC DNA]</scope>
    <source>
        <strain evidence="6 7">DSM 12042</strain>
    </source>
</reference>
<dbReference type="Pfam" id="PF03466">
    <property type="entry name" value="LysR_substrate"/>
    <property type="match status" value="1"/>
</dbReference>
<dbReference type="Pfam" id="PF00126">
    <property type="entry name" value="HTH_1"/>
    <property type="match status" value="1"/>
</dbReference>
<evidence type="ECO:0000313" key="7">
    <source>
        <dbReference type="Proteomes" id="UP000005950"/>
    </source>
</evidence>
<dbReference type="PROSITE" id="PS50931">
    <property type="entry name" value="HTH_LYSR"/>
    <property type="match status" value="1"/>
</dbReference>
<evidence type="ECO:0000256" key="3">
    <source>
        <dbReference type="ARBA" id="ARBA00023125"/>
    </source>
</evidence>
<accession>B9Y4T0</accession>
<dbReference type="GO" id="GO:0005829">
    <property type="term" value="C:cytosol"/>
    <property type="evidence" value="ECO:0007669"/>
    <property type="project" value="TreeGrafter"/>
</dbReference>
<evidence type="ECO:0000259" key="5">
    <source>
        <dbReference type="PROSITE" id="PS50931"/>
    </source>
</evidence>
<sequence length="293" mass="32932">MEIRNLTYFVQVCQDLNVSIAAGKLYITQQALSKSIKTLEAELGSPLFIKVPTGVAMTPYAKAIFPICQDILSSFNSGLHKIHSITREGIIPLRIAAAYQTMESISPTLIEDFMALQNQAEIQFDGYPDKVAEQHVLTGKADFLFTVGMPMVQQRFKSYLIKKLSLCLMVSPKHPLYAKTELSIQDLHRQAIHCAGPQFKTYHLLRDEAAAVSAEPVLIPTSGYLFSTYENIFKKNNAVIGIMSNTGCPGFPEVRQIPFTDPDLNWDIYFAYLHDHRLSEIEVSFVRYVLSFA</sequence>
<dbReference type="GO" id="GO:0003700">
    <property type="term" value="F:DNA-binding transcription factor activity"/>
    <property type="evidence" value="ECO:0007669"/>
    <property type="project" value="InterPro"/>
</dbReference>